<reference evidence="1 2" key="1">
    <citation type="journal article" date="2019" name="Nat. Ecol. Evol.">
        <title>Megaphylogeny resolves global patterns of mushroom evolution.</title>
        <authorList>
            <person name="Varga T."/>
            <person name="Krizsan K."/>
            <person name="Foldi C."/>
            <person name="Dima B."/>
            <person name="Sanchez-Garcia M."/>
            <person name="Sanchez-Ramirez S."/>
            <person name="Szollosi G.J."/>
            <person name="Szarkandi J.G."/>
            <person name="Papp V."/>
            <person name="Albert L."/>
            <person name="Andreopoulos W."/>
            <person name="Angelini C."/>
            <person name="Antonin V."/>
            <person name="Barry K.W."/>
            <person name="Bougher N.L."/>
            <person name="Buchanan P."/>
            <person name="Buyck B."/>
            <person name="Bense V."/>
            <person name="Catcheside P."/>
            <person name="Chovatia M."/>
            <person name="Cooper J."/>
            <person name="Damon W."/>
            <person name="Desjardin D."/>
            <person name="Finy P."/>
            <person name="Geml J."/>
            <person name="Haridas S."/>
            <person name="Hughes K."/>
            <person name="Justo A."/>
            <person name="Karasinski D."/>
            <person name="Kautmanova I."/>
            <person name="Kiss B."/>
            <person name="Kocsube S."/>
            <person name="Kotiranta H."/>
            <person name="LaButti K.M."/>
            <person name="Lechner B.E."/>
            <person name="Liimatainen K."/>
            <person name="Lipzen A."/>
            <person name="Lukacs Z."/>
            <person name="Mihaltcheva S."/>
            <person name="Morgado L.N."/>
            <person name="Niskanen T."/>
            <person name="Noordeloos M.E."/>
            <person name="Ohm R.A."/>
            <person name="Ortiz-Santana B."/>
            <person name="Ovrebo C."/>
            <person name="Racz N."/>
            <person name="Riley R."/>
            <person name="Savchenko A."/>
            <person name="Shiryaev A."/>
            <person name="Soop K."/>
            <person name="Spirin V."/>
            <person name="Szebenyi C."/>
            <person name="Tomsovsky M."/>
            <person name="Tulloss R.E."/>
            <person name="Uehling J."/>
            <person name="Grigoriev I.V."/>
            <person name="Vagvolgyi C."/>
            <person name="Papp T."/>
            <person name="Martin F.M."/>
            <person name="Miettinen O."/>
            <person name="Hibbett D.S."/>
            <person name="Nagy L.G."/>
        </authorList>
    </citation>
    <scope>NUCLEOTIDE SEQUENCE [LARGE SCALE GENOMIC DNA]</scope>
    <source>
        <strain evidence="1 2">NL-1719</strain>
    </source>
</reference>
<proteinExistence type="predicted"/>
<organism evidence="1 2">
    <name type="scientific">Pluteus cervinus</name>
    <dbReference type="NCBI Taxonomy" id="181527"/>
    <lineage>
        <taxon>Eukaryota</taxon>
        <taxon>Fungi</taxon>
        <taxon>Dikarya</taxon>
        <taxon>Basidiomycota</taxon>
        <taxon>Agaricomycotina</taxon>
        <taxon>Agaricomycetes</taxon>
        <taxon>Agaricomycetidae</taxon>
        <taxon>Agaricales</taxon>
        <taxon>Pluteineae</taxon>
        <taxon>Pluteaceae</taxon>
        <taxon>Pluteus</taxon>
    </lineage>
</organism>
<dbReference type="Proteomes" id="UP000308600">
    <property type="component" value="Unassembled WGS sequence"/>
</dbReference>
<keyword evidence="2" id="KW-1185">Reference proteome</keyword>
<evidence type="ECO:0000313" key="2">
    <source>
        <dbReference type="Proteomes" id="UP000308600"/>
    </source>
</evidence>
<name>A0ACD3ATD3_9AGAR</name>
<dbReference type="EMBL" id="ML208341">
    <property type="protein sequence ID" value="TFK68904.1"/>
    <property type="molecule type" value="Genomic_DNA"/>
</dbReference>
<sequence length="447" mass="50890">MKVVRESPCIIFYRRHLPKLLRFYSLDEFNLSFEGFRHKPSPYAKVVAVSPIETMRDNVGIDGVTVHHFNISMAIELLLSREVQGQKPGLLERLYLAVAAVCRPLSNPVINCSRGLALFCGFPVTFVGSPCLKDISAVVQQLDVRAEQAEYLVNEVGSLNKRASISLRRYSALYTGFYNIVWLLINDFAIGYSFGVFIGENADLLADMINQLVETVLVEQVQWILGWLNSWPAGLKLNTELSRFYAHTFVKLIALWGGVLREGGAYLPHIISVVSVLSFGGTTMLISSCMDLLSLMTLHLYICYVISNFIYRKMLQTAGSLWRLFRGKRYNVLRNRTDKWEYDMDQLIFGTILFTLLAFLFPTVLAYYTLFALLRFATVLLQACLETLLAFMNHFPLFALLLRIKDPWRLPGGIYFNKKTLPNWPHPVLIIENTPISLSSIFFQYGG</sequence>
<protein>
    <submittedName>
        <fullName evidence="1">Gpi1-domain-containing protein</fullName>
    </submittedName>
</protein>
<accession>A0ACD3ATD3</accession>
<gene>
    <name evidence="1" type="ORF">BDN72DRAFT_645390</name>
</gene>
<evidence type="ECO:0000313" key="1">
    <source>
        <dbReference type="EMBL" id="TFK68904.1"/>
    </source>
</evidence>